<protein>
    <submittedName>
        <fullName evidence="1">Uncharacterized protein</fullName>
    </submittedName>
</protein>
<dbReference type="EMBL" id="JAHQIW010006888">
    <property type="protein sequence ID" value="KAJ1370994.1"/>
    <property type="molecule type" value="Genomic_DNA"/>
</dbReference>
<dbReference type="Proteomes" id="UP001196413">
    <property type="component" value="Unassembled WGS sequence"/>
</dbReference>
<accession>A0AAD5R9F6</accession>
<reference evidence="1" key="1">
    <citation type="submission" date="2021-06" db="EMBL/GenBank/DDBJ databases">
        <title>Parelaphostrongylus tenuis whole genome reference sequence.</title>
        <authorList>
            <person name="Garwood T.J."/>
            <person name="Larsen P.A."/>
            <person name="Fountain-Jones N.M."/>
            <person name="Garbe J.R."/>
            <person name="Macchietto M.G."/>
            <person name="Kania S.A."/>
            <person name="Gerhold R.W."/>
            <person name="Richards J.E."/>
            <person name="Wolf T.M."/>
        </authorList>
    </citation>
    <scope>NUCLEOTIDE SEQUENCE</scope>
    <source>
        <strain evidence="1">MNPRO001-30</strain>
        <tissue evidence="1">Meninges</tissue>
    </source>
</reference>
<proteinExistence type="predicted"/>
<evidence type="ECO:0000313" key="2">
    <source>
        <dbReference type="Proteomes" id="UP001196413"/>
    </source>
</evidence>
<organism evidence="1 2">
    <name type="scientific">Parelaphostrongylus tenuis</name>
    <name type="common">Meningeal worm</name>
    <dbReference type="NCBI Taxonomy" id="148309"/>
    <lineage>
        <taxon>Eukaryota</taxon>
        <taxon>Metazoa</taxon>
        <taxon>Ecdysozoa</taxon>
        <taxon>Nematoda</taxon>
        <taxon>Chromadorea</taxon>
        <taxon>Rhabditida</taxon>
        <taxon>Rhabditina</taxon>
        <taxon>Rhabditomorpha</taxon>
        <taxon>Strongyloidea</taxon>
        <taxon>Metastrongylidae</taxon>
        <taxon>Parelaphostrongylus</taxon>
    </lineage>
</organism>
<name>A0AAD5R9F6_PARTN</name>
<keyword evidence="2" id="KW-1185">Reference proteome</keyword>
<dbReference type="AlphaFoldDB" id="A0AAD5R9F6"/>
<sequence length="65" mass="7517">MVPISVVFWQSVRISNVKMVLLALKASEDPQFFLLQADCKRQVTPNSSISEKSFSVRRDWWCLSL</sequence>
<comment type="caution">
    <text evidence="1">The sequence shown here is derived from an EMBL/GenBank/DDBJ whole genome shotgun (WGS) entry which is preliminary data.</text>
</comment>
<gene>
    <name evidence="1" type="ORF">KIN20_032855</name>
</gene>
<evidence type="ECO:0000313" key="1">
    <source>
        <dbReference type="EMBL" id="KAJ1370994.1"/>
    </source>
</evidence>